<evidence type="ECO:0000313" key="1">
    <source>
        <dbReference type="EMBL" id="TQV72925.1"/>
    </source>
</evidence>
<name>A0A545T6W4_9GAMM</name>
<sequence>MNDHVEIERWAITANIKKEIPYGPGGKETKIGTNHFKGGAKVYIIGAYFGMCEDIIAVGQHRKTGKYVRCVIRANNIEKMRVKQLYSKSILEMLKDYHPGGASITTSKRDSEDWMAIIPVWCEKHF</sequence>
<reference evidence="1 2" key="1">
    <citation type="submission" date="2019-06" db="EMBL/GenBank/DDBJ databases">
        <title>Draft genome of Aliikangiella marina GYP-15.</title>
        <authorList>
            <person name="Wang G."/>
        </authorList>
    </citation>
    <scope>NUCLEOTIDE SEQUENCE [LARGE SCALE GENOMIC DNA]</scope>
    <source>
        <strain evidence="1 2">GYP-15</strain>
    </source>
</reference>
<dbReference type="EMBL" id="VIKR01000004">
    <property type="protein sequence ID" value="TQV72925.1"/>
    <property type="molecule type" value="Genomic_DNA"/>
</dbReference>
<evidence type="ECO:0000313" key="2">
    <source>
        <dbReference type="Proteomes" id="UP000317839"/>
    </source>
</evidence>
<accession>A0A545T6W4</accession>
<proteinExistence type="predicted"/>
<dbReference type="RefSeq" id="WP_142943064.1">
    <property type="nucleotide sequence ID" value="NZ_VIKR01000004.1"/>
</dbReference>
<keyword evidence="2" id="KW-1185">Reference proteome</keyword>
<dbReference type="OrthoDB" id="679907at2"/>
<protein>
    <submittedName>
        <fullName evidence="1">Uncharacterized protein</fullName>
    </submittedName>
</protein>
<dbReference type="AlphaFoldDB" id="A0A545T6W4"/>
<comment type="caution">
    <text evidence="1">The sequence shown here is derived from an EMBL/GenBank/DDBJ whole genome shotgun (WGS) entry which is preliminary data.</text>
</comment>
<gene>
    <name evidence="1" type="ORF">FLL45_15785</name>
</gene>
<organism evidence="1 2">
    <name type="scientific">Aliikangiella marina</name>
    <dbReference type="NCBI Taxonomy" id="1712262"/>
    <lineage>
        <taxon>Bacteria</taxon>
        <taxon>Pseudomonadati</taxon>
        <taxon>Pseudomonadota</taxon>
        <taxon>Gammaproteobacteria</taxon>
        <taxon>Oceanospirillales</taxon>
        <taxon>Pleioneaceae</taxon>
        <taxon>Aliikangiella</taxon>
    </lineage>
</organism>
<dbReference type="Proteomes" id="UP000317839">
    <property type="component" value="Unassembled WGS sequence"/>
</dbReference>